<gene>
    <name evidence="8" type="ORF">KSF_036860</name>
</gene>
<feature type="transmembrane region" description="Helical" evidence="7">
    <location>
        <begin position="292"/>
        <end position="311"/>
    </location>
</feature>
<comment type="subcellular location">
    <subcellularLocation>
        <location evidence="1">Cell membrane</location>
        <topology evidence="1">Multi-pass membrane protein</topology>
    </subcellularLocation>
</comment>
<sequence length="749" mass="82812">MDARSVMFVKLINRILAVAKDLAGVGRMLREQREFRRYELWQSVSAFGTTLQTIYLAISGFEGGIIALLTMALASSAAQALTARWQMLFGDRHPRRSVLLLTMGAQALIAAALCGQAAISPVTLPTWALVVITVVITVVNTVYGPAESALIRDFVPEAVYQTAMIANRLIPLAATALAGGLTAVFALAPTIRPELLAANALSYLGPIIYTLRTRYGRKQPENGSTLRWWRWQGLRLLLPRSGETSVAWQSVASRFEARWALAAYAVWVIFFIRGAVMAPLTGNALFGGSQGYAFLSGATAFGVIVASLALAAQGNRPVTLRGLFIGSLWGAIWLGLYAAAFSLPLSVTFLVFGVPGSDAVLEYGPNLIVQGHVTERTDKSIHGRLESLKNLVGAGGTMLANVLAVIGVETIGIRATGIGLSALGLLVMVVLGIAVAIRERKQQVSLRVLLQELDQYTSSAEVHMLQILLLPALLAVHLSGLNEILVGYIVQQFNSRKEEIYKATRERYEQRRADGMLTFDEIIHPKTEEEREEAIAKLVDPRVTAAILLSLTHRAQVPEMTGWVLRAFYEPILALPPRLAKELLSQIDNNDTRSNILSRLDNDNTMSIHLWHMRTDEAQLRQDLPQVISNSERLLKATMATLHSRARQRETQEAWMYELAQAAQQAQERRRLYIIHHWQPLTLRAASDGLPQCYAIVATLIFIFISSSRHHVHMQIRNKREATHDGQLPSMFSSNETTCGPRRHIQRYN</sequence>
<keyword evidence="5 7" id="KW-0472">Membrane</keyword>
<reference evidence="8" key="1">
    <citation type="submission" date="2020-10" db="EMBL/GenBank/DDBJ databases">
        <title>Taxonomic study of unclassified bacteria belonging to the class Ktedonobacteria.</title>
        <authorList>
            <person name="Yabe S."/>
            <person name="Wang C.M."/>
            <person name="Zheng Y."/>
            <person name="Sakai Y."/>
            <person name="Cavaletti L."/>
            <person name="Monciardini P."/>
            <person name="Donadio S."/>
        </authorList>
    </citation>
    <scope>NUCLEOTIDE SEQUENCE</scope>
    <source>
        <strain evidence="8">ID150040</strain>
    </source>
</reference>
<accession>A0A8J3N2R8</accession>
<proteinExistence type="predicted"/>
<feature type="transmembrane region" description="Helical" evidence="7">
    <location>
        <begin position="64"/>
        <end position="85"/>
    </location>
</feature>
<evidence type="ECO:0000256" key="5">
    <source>
        <dbReference type="ARBA" id="ARBA00023136"/>
    </source>
</evidence>
<evidence type="ECO:0000256" key="2">
    <source>
        <dbReference type="ARBA" id="ARBA00022475"/>
    </source>
</evidence>
<dbReference type="Proteomes" id="UP000597444">
    <property type="component" value="Unassembled WGS sequence"/>
</dbReference>
<dbReference type="SUPFAM" id="SSF103473">
    <property type="entry name" value="MFS general substrate transporter"/>
    <property type="match status" value="1"/>
</dbReference>
<dbReference type="EMBL" id="BNJK01000001">
    <property type="protein sequence ID" value="GHO93638.1"/>
    <property type="molecule type" value="Genomic_DNA"/>
</dbReference>
<name>A0A8J3N2R8_9CHLR</name>
<feature type="transmembrane region" description="Helical" evidence="7">
    <location>
        <begin position="390"/>
        <end position="412"/>
    </location>
</feature>
<keyword evidence="9" id="KW-1185">Reference proteome</keyword>
<dbReference type="GO" id="GO:0005886">
    <property type="term" value="C:plasma membrane"/>
    <property type="evidence" value="ECO:0007669"/>
    <property type="project" value="UniProtKB-SubCell"/>
</dbReference>
<dbReference type="PANTHER" id="PTHR23513">
    <property type="entry name" value="INTEGRAL MEMBRANE EFFLUX PROTEIN-RELATED"/>
    <property type="match status" value="1"/>
</dbReference>
<feature type="transmembrane region" description="Helical" evidence="7">
    <location>
        <begin position="259"/>
        <end position="280"/>
    </location>
</feature>
<feature type="transmembrane region" description="Helical" evidence="7">
    <location>
        <begin position="323"/>
        <end position="343"/>
    </location>
</feature>
<feature type="transmembrane region" description="Helical" evidence="7">
    <location>
        <begin position="195"/>
        <end position="211"/>
    </location>
</feature>
<dbReference type="PANTHER" id="PTHR23513:SF11">
    <property type="entry name" value="STAPHYLOFERRIN A TRANSPORTER"/>
    <property type="match status" value="1"/>
</dbReference>
<keyword evidence="3 7" id="KW-0812">Transmembrane</keyword>
<dbReference type="AlphaFoldDB" id="A0A8J3N2R8"/>
<evidence type="ECO:0000256" key="1">
    <source>
        <dbReference type="ARBA" id="ARBA00004651"/>
    </source>
</evidence>
<feature type="transmembrane region" description="Helical" evidence="7">
    <location>
        <begin position="125"/>
        <end position="143"/>
    </location>
</feature>
<organism evidence="8 9">
    <name type="scientific">Reticulibacter mediterranei</name>
    <dbReference type="NCBI Taxonomy" id="2778369"/>
    <lineage>
        <taxon>Bacteria</taxon>
        <taxon>Bacillati</taxon>
        <taxon>Chloroflexota</taxon>
        <taxon>Ktedonobacteria</taxon>
        <taxon>Ktedonobacterales</taxon>
        <taxon>Reticulibacteraceae</taxon>
        <taxon>Reticulibacter</taxon>
    </lineage>
</organism>
<evidence type="ECO:0000256" key="6">
    <source>
        <dbReference type="SAM" id="MobiDB-lite"/>
    </source>
</evidence>
<keyword evidence="2" id="KW-1003">Cell membrane</keyword>
<protein>
    <recommendedName>
        <fullName evidence="10">MFS transporter</fullName>
    </recommendedName>
</protein>
<evidence type="ECO:0000256" key="7">
    <source>
        <dbReference type="SAM" id="Phobius"/>
    </source>
</evidence>
<feature type="transmembrane region" description="Helical" evidence="7">
    <location>
        <begin position="169"/>
        <end position="189"/>
    </location>
</feature>
<feature type="transmembrane region" description="Helical" evidence="7">
    <location>
        <begin position="418"/>
        <end position="437"/>
    </location>
</feature>
<evidence type="ECO:0000313" key="8">
    <source>
        <dbReference type="EMBL" id="GHO93638.1"/>
    </source>
</evidence>
<feature type="transmembrane region" description="Helical" evidence="7">
    <location>
        <begin position="97"/>
        <end position="119"/>
    </location>
</feature>
<dbReference type="Gene3D" id="1.20.1250.20">
    <property type="entry name" value="MFS general substrate transporter like domains"/>
    <property type="match status" value="1"/>
</dbReference>
<dbReference type="InterPro" id="IPR036259">
    <property type="entry name" value="MFS_trans_sf"/>
</dbReference>
<evidence type="ECO:0000313" key="9">
    <source>
        <dbReference type="Proteomes" id="UP000597444"/>
    </source>
</evidence>
<evidence type="ECO:0000256" key="4">
    <source>
        <dbReference type="ARBA" id="ARBA00022989"/>
    </source>
</evidence>
<comment type="caution">
    <text evidence="8">The sequence shown here is derived from an EMBL/GenBank/DDBJ whole genome shotgun (WGS) entry which is preliminary data.</text>
</comment>
<keyword evidence="4 7" id="KW-1133">Transmembrane helix</keyword>
<feature type="region of interest" description="Disordered" evidence="6">
    <location>
        <begin position="721"/>
        <end position="749"/>
    </location>
</feature>
<evidence type="ECO:0008006" key="10">
    <source>
        <dbReference type="Google" id="ProtNLM"/>
    </source>
</evidence>
<evidence type="ECO:0000256" key="3">
    <source>
        <dbReference type="ARBA" id="ARBA00022692"/>
    </source>
</evidence>